<evidence type="ECO:0000313" key="1">
    <source>
        <dbReference type="EMBL" id="QKM65584.1"/>
    </source>
</evidence>
<dbReference type="RefSeq" id="WP_173956617.1">
    <property type="nucleotide sequence ID" value="NZ_CP028942.1"/>
</dbReference>
<evidence type="ECO:0000313" key="2">
    <source>
        <dbReference type="Proteomes" id="UP000503312"/>
    </source>
</evidence>
<organism evidence="1 2">
    <name type="scientific">Polynucleobacter tropicus</name>
    <dbReference type="NCBI Taxonomy" id="1743174"/>
    <lineage>
        <taxon>Bacteria</taxon>
        <taxon>Pseudomonadati</taxon>
        <taxon>Pseudomonadota</taxon>
        <taxon>Betaproteobacteria</taxon>
        <taxon>Burkholderiales</taxon>
        <taxon>Burkholderiaceae</taxon>
        <taxon>Polynucleobacter</taxon>
    </lineage>
</organism>
<dbReference type="AlphaFoldDB" id="A0A6M9PT23"/>
<proteinExistence type="predicted"/>
<dbReference type="Proteomes" id="UP000503312">
    <property type="component" value="Chromosome"/>
</dbReference>
<reference evidence="1 2" key="1">
    <citation type="submission" date="2018-04" db="EMBL/GenBank/DDBJ databases">
        <title>Polynucleobacter sp. UH21B genome.</title>
        <authorList>
            <person name="Hahn M.W."/>
        </authorList>
    </citation>
    <scope>NUCLEOTIDE SEQUENCE [LARGE SCALE GENOMIC DNA]</scope>
    <source>
        <strain evidence="1 2">MWH-UH21B</strain>
    </source>
</reference>
<dbReference type="KEGG" id="ptrp:DCO17_10245"/>
<dbReference type="EMBL" id="CP028942">
    <property type="protein sequence ID" value="QKM65584.1"/>
    <property type="molecule type" value="Genomic_DNA"/>
</dbReference>
<sequence>MQQLTQNTTPISAPKALISAKQSNEAEIRAFMTQGEFLAIKHENYVAQYVAKANEDLYFLLGEILSFAEGILATKNVGQIIKEMRSELTYTHKIKTQKNSTDLNIIVRFVTRTSRKNALIYSQVLAKALSLNIKSAELPQYIKANGGINKLREKSNNSLTSDQANKLANLQTYYANKLLEARAVSSPYATFEIDKARTSELHDIAQYGDYVYMVCKKNGLGKFTVIDAVAMDKDLEARILQRYFDYEQHALKGHVGSTSVEAYLMTKFEETIEADNEQRAKHGAPLLDKFACVVD</sequence>
<keyword evidence="2" id="KW-1185">Reference proteome</keyword>
<accession>A0A6M9PT23</accession>
<gene>
    <name evidence="1" type="ORF">DCO17_10245</name>
</gene>
<name>A0A6M9PT23_9BURK</name>
<protein>
    <submittedName>
        <fullName evidence="1">Uncharacterized protein</fullName>
    </submittedName>
</protein>